<gene>
    <name evidence="1" type="ORF">SDC9_128756</name>
</gene>
<proteinExistence type="predicted"/>
<sequence>MYKDMSRKQSLKLGLSFKENVRDLEIYNFLVNTIKEEIGISTYIKMLIAEDMKKRNSA</sequence>
<accession>A0A645CXS1</accession>
<evidence type="ECO:0000313" key="1">
    <source>
        <dbReference type="EMBL" id="MPM81699.1"/>
    </source>
</evidence>
<dbReference type="AlphaFoldDB" id="A0A645CXS1"/>
<name>A0A645CXS1_9ZZZZ</name>
<protein>
    <submittedName>
        <fullName evidence="1">Uncharacterized protein</fullName>
    </submittedName>
</protein>
<comment type="caution">
    <text evidence="1">The sequence shown here is derived from an EMBL/GenBank/DDBJ whole genome shotgun (WGS) entry which is preliminary data.</text>
</comment>
<organism evidence="1">
    <name type="scientific">bioreactor metagenome</name>
    <dbReference type="NCBI Taxonomy" id="1076179"/>
    <lineage>
        <taxon>unclassified sequences</taxon>
        <taxon>metagenomes</taxon>
        <taxon>ecological metagenomes</taxon>
    </lineage>
</organism>
<reference evidence="1" key="1">
    <citation type="submission" date="2019-08" db="EMBL/GenBank/DDBJ databases">
        <authorList>
            <person name="Kucharzyk K."/>
            <person name="Murdoch R.W."/>
            <person name="Higgins S."/>
            <person name="Loffler F."/>
        </authorList>
    </citation>
    <scope>NUCLEOTIDE SEQUENCE</scope>
</reference>
<dbReference type="EMBL" id="VSSQ01030975">
    <property type="protein sequence ID" value="MPM81699.1"/>
    <property type="molecule type" value="Genomic_DNA"/>
</dbReference>